<name>A0A2H3B992_9AGAR</name>
<gene>
    <name evidence="1" type="ORF">ARMSODRAFT_891911</name>
</gene>
<accession>A0A2H3B992</accession>
<organism evidence="1 2">
    <name type="scientific">Armillaria solidipes</name>
    <dbReference type="NCBI Taxonomy" id="1076256"/>
    <lineage>
        <taxon>Eukaryota</taxon>
        <taxon>Fungi</taxon>
        <taxon>Dikarya</taxon>
        <taxon>Basidiomycota</taxon>
        <taxon>Agaricomycotina</taxon>
        <taxon>Agaricomycetes</taxon>
        <taxon>Agaricomycetidae</taxon>
        <taxon>Agaricales</taxon>
        <taxon>Marasmiineae</taxon>
        <taxon>Physalacriaceae</taxon>
        <taxon>Armillaria</taxon>
    </lineage>
</organism>
<proteinExistence type="predicted"/>
<dbReference type="Proteomes" id="UP000218334">
    <property type="component" value="Unassembled WGS sequence"/>
</dbReference>
<dbReference type="EMBL" id="KZ293445">
    <property type="protein sequence ID" value="PBK65444.1"/>
    <property type="molecule type" value="Genomic_DNA"/>
</dbReference>
<keyword evidence="2" id="KW-1185">Reference proteome</keyword>
<reference evidence="2" key="1">
    <citation type="journal article" date="2017" name="Nat. Ecol. Evol.">
        <title>Genome expansion and lineage-specific genetic innovations in the forest pathogenic fungi Armillaria.</title>
        <authorList>
            <person name="Sipos G."/>
            <person name="Prasanna A.N."/>
            <person name="Walter M.C."/>
            <person name="O'Connor E."/>
            <person name="Balint B."/>
            <person name="Krizsan K."/>
            <person name="Kiss B."/>
            <person name="Hess J."/>
            <person name="Varga T."/>
            <person name="Slot J."/>
            <person name="Riley R."/>
            <person name="Boka B."/>
            <person name="Rigling D."/>
            <person name="Barry K."/>
            <person name="Lee J."/>
            <person name="Mihaltcheva S."/>
            <person name="LaButti K."/>
            <person name="Lipzen A."/>
            <person name="Waldron R."/>
            <person name="Moloney N.M."/>
            <person name="Sperisen C."/>
            <person name="Kredics L."/>
            <person name="Vagvoelgyi C."/>
            <person name="Patrignani A."/>
            <person name="Fitzpatrick D."/>
            <person name="Nagy I."/>
            <person name="Doyle S."/>
            <person name="Anderson J.B."/>
            <person name="Grigoriev I.V."/>
            <person name="Gueldener U."/>
            <person name="Muensterkoetter M."/>
            <person name="Nagy L.G."/>
        </authorList>
    </citation>
    <scope>NUCLEOTIDE SEQUENCE [LARGE SCALE GENOMIC DNA]</scope>
    <source>
        <strain evidence="2">28-4</strain>
    </source>
</reference>
<evidence type="ECO:0000313" key="2">
    <source>
        <dbReference type="Proteomes" id="UP000218334"/>
    </source>
</evidence>
<dbReference type="STRING" id="1076256.A0A2H3B992"/>
<dbReference type="AlphaFoldDB" id="A0A2H3B992"/>
<evidence type="ECO:0000313" key="1">
    <source>
        <dbReference type="EMBL" id="PBK65444.1"/>
    </source>
</evidence>
<protein>
    <submittedName>
        <fullName evidence="1">Uncharacterized protein</fullName>
    </submittedName>
</protein>
<sequence length="74" mass="8141">MEFAINTSVSQTTCFTPFELNGGYLPSMIRDHVQAPTAPPGVKQFADQALANLALAHDSIIENRVFQTHHANRC</sequence>